<dbReference type="AlphaFoldDB" id="A0AAD4MYW6"/>
<keyword evidence="19" id="KW-0539">Nucleus</keyword>
<organism evidence="25 26">
    <name type="scientific">Ditylenchus destructor</name>
    <dbReference type="NCBI Taxonomy" id="166010"/>
    <lineage>
        <taxon>Eukaryota</taxon>
        <taxon>Metazoa</taxon>
        <taxon>Ecdysozoa</taxon>
        <taxon>Nematoda</taxon>
        <taxon>Chromadorea</taxon>
        <taxon>Rhabditida</taxon>
        <taxon>Tylenchina</taxon>
        <taxon>Tylenchomorpha</taxon>
        <taxon>Sphaerularioidea</taxon>
        <taxon>Anguinidae</taxon>
        <taxon>Anguininae</taxon>
        <taxon>Ditylenchus</taxon>
    </lineage>
</organism>
<dbReference type="GO" id="GO:0003723">
    <property type="term" value="F:RNA binding"/>
    <property type="evidence" value="ECO:0007669"/>
    <property type="project" value="UniProtKB-UniRule"/>
</dbReference>
<feature type="domain" description="RRM" evidence="24">
    <location>
        <begin position="175"/>
        <end position="260"/>
    </location>
</feature>
<protein>
    <recommendedName>
        <fullName evidence="21">17S U2 SnRNP complex component HTATSF1</fullName>
    </recommendedName>
</protein>
<evidence type="ECO:0000256" key="7">
    <source>
        <dbReference type="ARBA" id="ARBA00022664"/>
    </source>
</evidence>
<evidence type="ECO:0000256" key="8">
    <source>
        <dbReference type="ARBA" id="ARBA00022728"/>
    </source>
</evidence>
<dbReference type="Proteomes" id="UP001201812">
    <property type="component" value="Unassembled WGS sequence"/>
</dbReference>
<feature type="compositionally biased region" description="Basic and acidic residues" evidence="23">
    <location>
        <begin position="126"/>
        <end position="156"/>
    </location>
</feature>
<evidence type="ECO:0000256" key="15">
    <source>
        <dbReference type="ARBA" id="ARBA00023159"/>
    </source>
</evidence>
<evidence type="ECO:0000256" key="21">
    <source>
        <dbReference type="ARBA" id="ARBA00073773"/>
    </source>
</evidence>
<keyword evidence="8" id="KW-0747">Spliceosome</keyword>
<feature type="region of interest" description="Disordered" evidence="23">
    <location>
        <begin position="124"/>
        <end position="156"/>
    </location>
</feature>
<keyword evidence="6" id="KW-0597">Phosphoprotein</keyword>
<dbReference type="GO" id="GO:0006281">
    <property type="term" value="P:DNA repair"/>
    <property type="evidence" value="ECO:0007669"/>
    <property type="project" value="UniProtKB-KW"/>
</dbReference>
<dbReference type="InterPro" id="IPR012677">
    <property type="entry name" value="Nucleotide-bd_a/b_plait_sf"/>
</dbReference>
<comment type="subcellular location">
    <subcellularLocation>
        <location evidence="2">Chromosome</location>
    </subcellularLocation>
    <subcellularLocation>
        <location evidence="1">Nucleus</location>
    </subcellularLocation>
</comment>
<evidence type="ECO:0000259" key="24">
    <source>
        <dbReference type="PROSITE" id="PS50102"/>
    </source>
</evidence>
<dbReference type="CDD" id="cd12281">
    <property type="entry name" value="RRM1_TatSF1_like"/>
    <property type="match status" value="1"/>
</dbReference>
<keyword evidence="9" id="KW-0677">Repeat</keyword>
<dbReference type="InterPro" id="IPR000504">
    <property type="entry name" value="RRM_dom"/>
</dbReference>
<keyword evidence="26" id="KW-1185">Reference proteome</keyword>
<feature type="domain" description="RRM" evidence="24">
    <location>
        <begin position="307"/>
        <end position="392"/>
    </location>
</feature>
<keyword evidence="10" id="KW-0227">DNA damage</keyword>
<keyword evidence="13" id="KW-0007">Acetylation</keyword>
<evidence type="ECO:0000256" key="3">
    <source>
        <dbReference type="ARBA" id="ARBA00007747"/>
    </source>
</evidence>
<evidence type="ECO:0000256" key="19">
    <source>
        <dbReference type="ARBA" id="ARBA00023242"/>
    </source>
</evidence>
<evidence type="ECO:0000256" key="10">
    <source>
        <dbReference type="ARBA" id="ARBA00022763"/>
    </source>
</evidence>
<dbReference type="InterPro" id="IPR034392">
    <property type="entry name" value="TatSF1-like_RRM1"/>
</dbReference>
<comment type="similarity">
    <text evidence="3">Belongs to the HTATSF1 family.</text>
</comment>
<evidence type="ECO:0000256" key="4">
    <source>
        <dbReference type="ARBA" id="ARBA00022454"/>
    </source>
</evidence>
<dbReference type="Pfam" id="PF00076">
    <property type="entry name" value="RRM_1"/>
    <property type="match status" value="2"/>
</dbReference>
<dbReference type="GO" id="GO:0005684">
    <property type="term" value="C:U2-type spliceosomal complex"/>
    <property type="evidence" value="ECO:0007669"/>
    <property type="project" value="TreeGrafter"/>
</dbReference>
<evidence type="ECO:0000256" key="9">
    <source>
        <dbReference type="ARBA" id="ARBA00022737"/>
    </source>
</evidence>
<evidence type="ECO:0000256" key="12">
    <source>
        <dbReference type="ARBA" id="ARBA00022884"/>
    </source>
</evidence>
<dbReference type="FunFam" id="3.30.70.330:FF:000202">
    <property type="entry name" value="HIV Tat-specific factor 1"/>
    <property type="match status" value="1"/>
</dbReference>
<keyword evidence="17" id="KW-0508">mRNA splicing</keyword>
<feature type="region of interest" description="Disordered" evidence="23">
    <location>
        <begin position="398"/>
        <end position="449"/>
    </location>
</feature>
<feature type="region of interest" description="Disordered" evidence="23">
    <location>
        <begin position="39"/>
        <end position="76"/>
    </location>
</feature>
<keyword evidence="4" id="KW-0158">Chromosome</keyword>
<evidence type="ECO:0000256" key="23">
    <source>
        <dbReference type="SAM" id="MobiDB-lite"/>
    </source>
</evidence>
<dbReference type="InterPro" id="IPR035979">
    <property type="entry name" value="RBD_domain_sf"/>
</dbReference>
<dbReference type="CDD" id="cd12282">
    <property type="entry name" value="RRM2_TatSF1_like"/>
    <property type="match status" value="1"/>
</dbReference>
<evidence type="ECO:0000256" key="20">
    <source>
        <dbReference type="ARBA" id="ARBA00062124"/>
    </source>
</evidence>
<comment type="caution">
    <text evidence="25">The sequence shown here is derived from an EMBL/GenBank/DDBJ whole genome shotgun (WGS) entry which is preliminary data.</text>
</comment>
<feature type="compositionally biased region" description="Basic and acidic residues" evidence="23">
    <location>
        <begin position="39"/>
        <end position="50"/>
    </location>
</feature>
<dbReference type="SMART" id="SM00360">
    <property type="entry name" value="RRM"/>
    <property type="match status" value="2"/>
</dbReference>
<dbReference type="GO" id="GO:0005686">
    <property type="term" value="C:U2 snRNP"/>
    <property type="evidence" value="ECO:0007669"/>
    <property type="project" value="TreeGrafter"/>
</dbReference>
<evidence type="ECO:0000256" key="5">
    <source>
        <dbReference type="ARBA" id="ARBA00022499"/>
    </source>
</evidence>
<keyword evidence="12 22" id="KW-0694">RNA-binding</keyword>
<dbReference type="PANTHER" id="PTHR15608:SF0">
    <property type="entry name" value="HIV TAT-SPECIFIC FACTOR 1"/>
    <property type="match status" value="1"/>
</dbReference>
<reference evidence="25" key="1">
    <citation type="submission" date="2022-01" db="EMBL/GenBank/DDBJ databases">
        <title>Genome Sequence Resource for Two Populations of Ditylenchus destructor, the Migratory Endoparasitic Phytonematode.</title>
        <authorList>
            <person name="Zhang H."/>
            <person name="Lin R."/>
            <person name="Xie B."/>
        </authorList>
    </citation>
    <scope>NUCLEOTIDE SEQUENCE</scope>
    <source>
        <strain evidence="25">BazhouSP</strain>
    </source>
</reference>
<evidence type="ECO:0000256" key="13">
    <source>
        <dbReference type="ARBA" id="ARBA00022990"/>
    </source>
</evidence>
<keyword evidence="5" id="KW-1017">Isopeptide bond</keyword>
<evidence type="ECO:0000313" key="25">
    <source>
        <dbReference type="EMBL" id="KAI1711106.1"/>
    </source>
</evidence>
<evidence type="ECO:0000256" key="18">
    <source>
        <dbReference type="ARBA" id="ARBA00023204"/>
    </source>
</evidence>
<accession>A0AAD4MYW6</accession>
<proteinExistence type="inferred from homology"/>
<dbReference type="PROSITE" id="PS50102">
    <property type="entry name" value="RRM"/>
    <property type="match status" value="2"/>
</dbReference>
<feature type="compositionally biased region" description="Basic and acidic residues" evidence="23">
    <location>
        <begin position="427"/>
        <end position="441"/>
    </location>
</feature>
<evidence type="ECO:0000256" key="11">
    <source>
        <dbReference type="ARBA" id="ARBA00022843"/>
    </source>
</evidence>
<keyword evidence="18" id="KW-0234">DNA repair</keyword>
<keyword evidence="14" id="KW-0805">Transcription regulation</keyword>
<sequence length="449" mass="51439">MTDTSQEPERRFVDGRWLCYDGVNNTFLEYTDGEWKDAKEENSQLKEKWDQAQSTSTAVGTSTLTSASRSTVDGTASGQEVQRCEVNGVQMVWNNATQQWLPEVDVDEDFLAVYNATYGVNYDYDSMPKPEPTKSSNDKVTEKDVPLTKEERRAKKRELEKQPVAWVDIEDDKNTNVYVSGLPSTITEEQFTEFMTKCGIIMKDPRSGKPKIKLYRTETGDPKGDGTCCYVKMESVQLALQILDGWDLDGHKVHVERAKFELKGAFDPSKKKKKLTVAQKKKFFENQQRLFEWKPEKPRNYRPICECTVVLKNMFTLNEIDENAARILDLKEEVQELCARFGTVKKVTVYDTNPEGVVTVTFESVEHSDTAVSMLNGRLVGGRLIEASLWDGKAKFKRQETQEERERRERAWQGFLGSGEQEDEEKEHDSDNGETEFEKQPAEQTTNKT</sequence>
<dbReference type="Gene3D" id="3.30.70.330">
    <property type="match status" value="2"/>
</dbReference>
<name>A0AAD4MYW6_9BILA</name>
<evidence type="ECO:0000313" key="26">
    <source>
        <dbReference type="Proteomes" id="UP001201812"/>
    </source>
</evidence>
<evidence type="ECO:0000256" key="17">
    <source>
        <dbReference type="ARBA" id="ARBA00023187"/>
    </source>
</evidence>
<keyword evidence="7" id="KW-0507">mRNA processing</keyword>
<evidence type="ECO:0000256" key="14">
    <source>
        <dbReference type="ARBA" id="ARBA00023015"/>
    </source>
</evidence>
<dbReference type="GO" id="GO:0005694">
    <property type="term" value="C:chromosome"/>
    <property type="evidence" value="ECO:0007669"/>
    <property type="project" value="UniProtKB-SubCell"/>
</dbReference>
<evidence type="ECO:0000256" key="6">
    <source>
        <dbReference type="ARBA" id="ARBA00022553"/>
    </source>
</evidence>
<feature type="compositionally biased region" description="Polar residues" evidence="23">
    <location>
        <begin position="51"/>
        <end position="76"/>
    </location>
</feature>
<evidence type="ECO:0000256" key="2">
    <source>
        <dbReference type="ARBA" id="ARBA00004286"/>
    </source>
</evidence>
<dbReference type="PANTHER" id="PTHR15608">
    <property type="entry name" value="SPLICING FACTOR U2AF-ASSOCIATED PROTEIN 2"/>
    <property type="match status" value="1"/>
</dbReference>
<comment type="subunit">
    <text evidence="20">Component of the 17S U2 SnRNP complex, a ribonucleoprotein complex that contains small nuclear RNA (snRNA) U2 and a number of specific proteins. Within the 17S U2 SnRNP complex, interacts (via UHM region) directly with SF3B1. Component of a complex which is at least composed of HTATSF1/Tat-SF1, the P-TEFb complex components CDK9 and CCNT1, RNA polymerase II, SUPT5H, and NCL/nucleolin. Interacts with GTF2F2/RAP30 and POLR2A. Interacts with TCERG1/CA150. Interacts with (poly-ADP-ribosylated) RPA1; promoting HTATSF1 recruitment to DNA damage sites. Interacts (when phosphorylated) with TOPBP1; promoting recruitment of TOPBP1 to DNA damage sites during S-phase.</text>
</comment>
<dbReference type="InterPro" id="IPR034393">
    <property type="entry name" value="TatSF1-like"/>
</dbReference>
<keyword evidence="11" id="KW-0832">Ubl conjugation</keyword>
<evidence type="ECO:0000256" key="1">
    <source>
        <dbReference type="ARBA" id="ARBA00004123"/>
    </source>
</evidence>
<evidence type="ECO:0000256" key="22">
    <source>
        <dbReference type="PROSITE-ProRule" id="PRU00176"/>
    </source>
</evidence>
<dbReference type="SUPFAM" id="SSF54928">
    <property type="entry name" value="RNA-binding domain, RBD"/>
    <property type="match status" value="2"/>
</dbReference>
<gene>
    <name evidence="25" type="ORF">DdX_10353</name>
</gene>
<dbReference type="GO" id="GO:0000398">
    <property type="term" value="P:mRNA splicing, via spliceosome"/>
    <property type="evidence" value="ECO:0007669"/>
    <property type="project" value="InterPro"/>
</dbReference>
<keyword evidence="15" id="KW-0010">Activator</keyword>
<dbReference type="FunFam" id="3.30.70.330:FF:000105">
    <property type="entry name" value="HIV Tat-specific factor 1 homolog"/>
    <property type="match status" value="1"/>
</dbReference>
<dbReference type="EMBL" id="JAKKPZ010000023">
    <property type="protein sequence ID" value="KAI1711106.1"/>
    <property type="molecule type" value="Genomic_DNA"/>
</dbReference>
<evidence type="ECO:0000256" key="16">
    <source>
        <dbReference type="ARBA" id="ARBA00023163"/>
    </source>
</evidence>
<feature type="compositionally biased region" description="Basic and acidic residues" evidence="23">
    <location>
        <begin position="398"/>
        <end position="411"/>
    </location>
</feature>
<keyword evidence="16" id="KW-0804">Transcription</keyword>